<feature type="domain" description="Alpha-D-phosphohexomutase alpha/beta/alpha" evidence="8">
    <location>
        <begin position="144"/>
        <end position="242"/>
    </location>
</feature>
<dbReference type="RefSeq" id="WP_093006892.1">
    <property type="nucleotide sequence ID" value="NZ_FNBC01000013.1"/>
</dbReference>
<dbReference type="OrthoDB" id="9806956at2"/>
<dbReference type="PRINTS" id="PR00509">
    <property type="entry name" value="PGMPMM"/>
</dbReference>
<dbReference type="InterPro" id="IPR016055">
    <property type="entry name" value="A-D-PHexomutase_a/b/a-I/II/III"/>
</dbReference>
<keyword evidence="5" id="KW-0460">Magnesium</keyword>
<evidence type="ECO:0000256" key="4">
    <source>
        <dbReference type="ARBA" id="ARBA00022723"/>
    </source>
</evidence>
<name>A0A1G7GAN3_9DEIN</name>
<dbReference type="STRING" id="482827.SAMN04488243_11322"/>
<dbReference type="Pfam" id="PF02878">
    <property type="entry name" value="PGM_PMM_I"/>
    <property type="match status" value="1"/>
</dbReference>
<organism evidence="9 10">
    <name type="scientific">Thermus arciformis</name>
    <dbReference type="NCBI Taxonomy" id="482827"/>
    <lineage>
        <taxon>Bacteria</taxon>
        <taxon>Thermotogati</taxon>
        <taxon>Deinococcota</taxon>
        <taxon>Deinococci</taxon>
        <taxon>Thermales</taxon>
        <taxon>Thermaceae</taxon>
        <taxon>Thermus</taxon>
    </lineage>
</organism>
<evidence type="ECO:0000259" key="8">
    <source>
        <dbReference type="Pfam" id="PF02879"/>
    </source>
</evidence>
<comment type="cofactor">
    <cofactor evidence="1">
        <name>Mg(2+)</name>
        <dbReference type="ChEBI" id="CHEBI:18420"/>
    </cofactor>
</comment>
<evidence type="ECO:0000256" key="2">
    <source>
        <dbReference type="ARBA" id="ARBA00010231"/>
    </source>
</evidence>
<evidence type="ECO:0000256" key="1">
    <source>
        <dbReference type="ARBA" id="ARBA00001946"/>
    </source>
</evidence>
<gene>
    <name evidence="9" type="ORF">SAMN04488243_11322</name>
</gene>
<dbReference type="PANTHER" id="PTHR43771">
    <property type="entry name" value="PHOSPHOMANNOMUTASE"/>
    <property type="match status" value="1"/>
</dbReference>
<dbReference type="PANTHER" id="PTHR43771:SF2">
    <property type="entry name" value="PHOSPHOMANNOMUTASE_PHOSPHOGLUCOMUTASE"/>
    <property type="match status" value="1"/>
</dbReference>
<dbReference type="InterPro" id="IPR005845">
    <property type="entry name" value="A-D-PHexomutase_a/b/a-II"/>
</dbReference>
<protein>
    <submittedName>
        <fullName evidence="9">Phosphomannomutase</fullName>
    </submittedName>
</protein>
<evidence type="ECO:0000256" key="5">
    <source>
        <dbReference type="ARBA" id="ARBA00022842"/>
    </source>
</evidence>
<reference evidence="10" key="1">
    <citation type="submission" date="2016-10" db="EMBL/GenBank/DDBJ databases">
        <authorList>
            <person name="Varghese N."/>
            <person name="Submissions S."/>
        </authorList>
    </citation>
    <scope>NUCLEOTIDE SEQUENCE [LARGE SCALE GENOMIC DNA]</scope>
    <source>
        <strain evidence="10">CGMCC 1.6992</strain>
    </source>
</reference>
<feature type="domain" description="Alpha-D-phosphohexomutase alpha/beta/alpha" evidence="7">
    <location>
        <begin position="10"/>
        <end position="121"/>
    </location>
</feature>
<evidence type="ECO:0000313" key="10">
    <source>
        <dbReference type="Proteomes" id="UP000199446"/>
    </source>
</evidence>
<sequence length="295" mass="31468">MELYPTREGFLGELAKGFTFLEVARIAAGFGQKLLEEGKGEVVVGYDARFLAREMAEEAAGVLSGMGLKAHLLQGPAPFPLFGYALWTKKAAGLYLTASRKPPRFQGVKLRLEAGRPLPGEALALPEAPPEARGGYALLDLRKAYLAHLVESAGELKDRPGVVYLDAMGGAGGGVLGKALQALGLKAELRELHPLPHPLFYGVDPDPRPENLKTLLALLKAQEPPTLGLALDGDADRLAVYRAGGEPVREEEVLEALRKARGEVQGDGEGGFLFPGHLPEKDPYLAALLLLGVLL</sequence>
<dbReference type="SUPFAM" id="SSF53738">
    <property type="entry name" value="Phosphoglucomutase, first 3 domains"/>
    <property type="match status" value="2"/>
</dbReference>
<evidence type="ECO:0000313" key="9">
    <source>
        <dbReference type="EMBL" id="SDE85135.1"/>
    </source>
</evidence>
<dbReference type="AlphaFoldDB" id="A0A1G7GAN3"/>
<dbReference type="InterPro" id="IPR005844">
    <property type="entry name" value="A-D-PHexomutase_a/b/a-I"/>
</dbReference>
<comment type="similarity">
    <text evidence="2">Belongs to the phosphohexose mutase family.</text>
</comment>
<accession>A0A1G7GAN3</accession>
<evidence type="ECO:0000259" key="7">
    <source>
        <dbReference type="Pfam" id="PF02878"/>
    </source>
</evidence>
<proteinExistence type="inferred from homology"/>
<dbReference type="Proteomes" id="UP000199446">
    <property type="component" value="Unassembled WGS sequence"/>
</dbReference>
<evidence type="ECO:0000256" key="6">
    <source>
        <dbReference type="ARBA" id="ARBA00023235"/>
    </source>
</evidence>
<dbReference type="GO" id="GO:0005975">
    <property type="term" value="P:carbohydrate metabolic process"/>
    <property type="evidence" value="ECO:0007669"/>
    <property type="project" value="InterPro"/>
</dbReference>
<dbReference type="Pfam" id="PF02879">
    <property type="entry name" value="PGM_PMM_II"/>
    <property type="match status" value="1"/>
</dbReference>
<dbReference type="GO" id="GO:0016868">
    <property type="term" value="F:intramolecular phosphotransferase activity"/>
    <property type="evidence" value="ECO:0007669"/>
    <property type="project" value="InterPro"/>
</dbReference>
<dbReference type="Gene3D" id="3.40.120.10">
    <property type="entry name" value="Alpha-D-Glucose-1,6-Bisphosphate, subunit A, domain 3"/>
    <property type="match status" value="2"/>
</dbReference>
<dbReference type="InterPro" id="IPR005841">
    <property type="entry name" value="Alpha-D-phosphohexomutase_SF"/>
</dbReference>
<keyword evidence="10" id="KW-1185">Reference proteome</keyword>
<keyword evidence="3" id="KW-0597">Phosphoprotein</keyword>
<dbReference type="EMBL" id="FNBC01000013">
    <property type="protein sequence ID" value="SDE85135.1"/>
    <property type="molecule type" value="Genomic_DNA"/>
</dbReference>
<evidence type="ECO:0000256" key="3">
    <source>
        <dbReference type="ARBA" id="ARBA00022553"/>
    </source>
</evidence>
<keyword evidence="6" id="KW-0413">Isomerase</keyword>
<keyword evidence="4" id="KW-0479">Metal-binding</keyword>
<dbReference type="GO" id="GO:0046872">
    <property type="term" value="F:metal ion binding"/>
    <property type="evidence" value="ECO:0007669"/>
    <property type="project" value="UniProtKB-KW"/>
</dbReference>